<organism evidence="1 2">
    <name type="scientific">Cylindrospermum stagnale PCC 7417</name>
    <dbReference type="NCBI Taxonomy" id="56107"/>
    <lineage>
        <taxon>Bacteria</taxon>
        <taxon>Bacillati</taxon>
        <taxon>Cyanobacteriota</taxon>
        <taxon>Cyanophyceae</taxon>
        <taxon>Nostocales</taxon>
        <taxon>Nostocaceae</taxon>
        <taxon>Cylindrospermum</taxon>
    </lineage>
</organism>
<dbReference type="InterPro" id="IPR011044">
    <property type="entry name" value="Quino_amine_DH_bsu"/>
</dbReference>
<dbReference type="Gene3D" id="2.130.10.10">
    <property type="entry name" value="YVTN repeat-like/Quinoprotein amine dehydrogenase"/>
    <property type="match status" value="1"/>
</dbReference>
<dbReference type="SUPFAM" id="SSF50969">
    <property type="entry name" value="YVTN repeat-like/Quinoprotein amine dehydrogenase"/>
    <property type="match status" value="1"/>
</dbReference>
<keyword evidence="2" id="KW-1185">Reference proteome</keyword>
<evidence type="ECO:0000313" key="1">
    <source>
        <dbReference type="EMBL" id="AFZ26696.1"/>
    </source>
</evidence>
<proteinExistence type="predicted"/>
<name>K9X3R2_9NOST</name>
<evidence type="ECO:0000313" key="2">
    <source>
        <dbReference type="Proteomes" id="UP000010475"/>
    </source>
</evidence>
<evidence type="ECO:0008006" key="3">
    <source>
        <dbReference type="Google" id="ProtNLM"/>
    </source>
</evidence>
<dbReference type="EMBL" id="CP003642">
    <property type="protein sequence ID" value="AFZ26696.1"/>
    <property type="molecule type" value="Genomic_DNA"/>
</dbReference>
<reference evidence="1 2" key="1">
    <citation type="submission" date="2012-06" db="EMBL/GenBank/DDBJ databases">
        <title>Finished chromosome of genome of Cylindrospermum stagnale PCC 7417.</title>
        <authorList>
            <consortium name="US DOE Joint Genome Institute"/>
            <person name="Gugger M."/>
            <person name="Coursin T."/>
            <person name="Rippka R."/>
            <person name="Tandeau De Marsac N."/>
            <person name="Huntemann M."/>
            <person name="Wei C.-L."/>
            <person name="Han J."/>
            <person name="Detter J.C."/>
            <person name="Han C."/>
            <person name="Tapia R."/>
            <person name="Chen A."/>
            <person name="Kyrpides N."/>
            <person name="Mavromatis K."/>
            <person name="Markowitz V."/>
            <person name="Szeto E."/>
            <person name="Ivanova N."/>
            <person name="Pagani I."/>
            <person name="Pati A."/>
            <person name="Goodwin L."/>
            <person name="Nordberg H.P."/>
            <person name="Cantor M.N."/>
            <person name="Hua S.X."/>
            <person name="Woyke T."/>
            <person name="Kerfeld C.A."/>
        </authorList>
    </citation>
    <scope>NUCLEOTIDE SEQUENCE [LARGE SCALE GENOMIC DNA]</scope>
    <source>
        <strain evidence="1 2">PCC 7417</strain>
    </source>
</reference>
<protein>
    <recommendedName>
        <fullName evidence="3">WD40 repeat-containing protein</fullName>
    </recommendedName>
</protein>
<dbReference type="AlphaFoldDB" id="K9X3R2"/>
<accession>K9X3R2</accession>
<sequence>MISTILKARTIAITTVSPDGRLLAASDDYNYLYIVDIETGTLLFEKELDYDLESLHFDRTGKRLFLNDGIVVKVYSILDFTEISLPAIQEFDDPTGLKFLDSQPSGEVLLFLPVNGRIYHLDPLGEKCHPIAFIPYDSVSGKYLGQEFNKLILSASDYSPRITILNLEGDVLLQKVFPVTEWEEGELLSIALNGRHSLLQNSFLIIRDARLNELSKWQLSKVTPRHLCAISPNMDIFGIIEDKGVQLFDARTGQKQDFIPTSSYGPSNIIFFEKDKIINLICSMIDGEVLLLPLI</sequence>
<dbReference type="Proteomes" id="UP000010475">
    <property type="component" value="Chromosome"/>
</dbReference>
<gene>
    <name evidence="1" type="ORF">Cylst_4626</name>
</gene>
<dbReference type="RefSeq" id="WP_015209934.1">
    <property type="nucleotide sequence ID" value="NC_019757.1"/>
</dbReference>
<dbReference type="KEGG" id="csg:Cylst_4626"/>
<dbReference type="STRING" id="56107.Cylst_4626"/>
<dbReference type="InterPro" id="IPR015943">
    <property type="entry name" value="WD40/YVTN_repeat-like_dom_sf"/>
</dbReference>
<dbReference type="HOGENOM" id="CLU_942403_0_0_3"/>